<dbReference type="Gene3D" id="1.10.1740.10">
    <property type="match status" value="1"/>
</dbReference>
<dbReference type="InterPro" id="IPR013249">
    <property type="entry name" value="RNA_pol_sigma70_r4_t2"/>
</dbReference>
<name>A0A285GZJ5_9ACTN</name>
<keyword evidence="5 6" id="KW-0804">Transcription</keyword>
<evidence type="ECO:0000256" key="2">
    <source>
        <dbReference type="ARBA" id="ARBA00023015"/>
    </source>
</evidence>
<dbReference type="Pfam" id="PF04542">
    <property type="entry name" value="Sigma70_r2"/>
    <property type="match status" value="1"/>
</dbReference>
<dbReference type="AlphaFoldDB" id="A0A285GZJ5"/>
<dbReference type="PROSITE" id="PS01063">
    <property type="entry name" value="SIGMA70_ECF"/>
    <property type="match status" value="1"/>
</dbReference>
<dbReference type="PANTHER" id="PTHR43133">
    <property type="entry name" value="RNA POLYMERASE ECF-TYPE SIGMA FACTO"/>
    <property type="match status" value="1"/>
</dbReference>
<accession>A0A285GZJ5</accession>
<dbReference type="Gene3D" id="1.10.10.10">
    <property type="entry name" value="Winged helix-like DNA-binding domain superfamily/Winged helix DNA-binding domain"/>
    <property type="match status" value="1"/>
</dbReference>
<dbReference type="RefSeq" id="WP_179855108.1">
    <property type="nucleotide sequence ID" value="NZ_OBDY01000003.1"/>
</dbReference>
<dbReference type="InterPro" id="IPR013325">
    <property type="entry name" value="RNA_pol_sigma_r2"/>
</dbReference>
<dbReference type="GO" id="GO:0003677">
    <property type="term" value="F:DNA binding"/>
    <property type="evidence" value="ECO:0007669"/>
    <property type="project" value="UniProtKB-KW"/>
</dbReference>
<dbReference type="EMBL" id="OBDY01000003">
    <property type="protein sequence ID" value="SNY28888.1"/>
    <property type="molecule type" value="Genomic_DNA"/>
</dbReference>
<keyword evidence="2 6" id="KW-0805">Transcription regulation</keyword>
<proteinExistence type="inferred from homology"/>
<evidence type="ECO:0000256" key="5">
    <source>
        <dbReference type="ARBA" id="ARBA00023163"/>
    </source>
</evidence>
<dbReference type="Pfam" id="PF08281">
    <property type="entry name" value="Sigma70_r4_2"/>
    <property type="match status" value="1"/>
</dbReference>
<dbReference type="GO" id="GO:0006352">
    <property type="term" value="P:DNA-templated transcription initiation"/>
    <property type="evidence" value="ECO:0007669"/>
    <property type="project" value="InterPro"/>
</dbReference>
<gene>
    <name evidence="9" type="ORF">SAMN05421748_103151</name>
</gene>
<evidence type="ECO:0000259" key="8">
    <source>
        <dbReference type="Pfam" id="PF08281"/>
    </source>
</evidence>
<dbReference type="GO" id="GO:0016987">
    <property type="term" value="F:sigma factor activity"/>
    <property type="evidence" value="ECO:0007669"/>
    <property type="project" value="UniProtKB-KW"/>
</dbReference>
<dbReference type="Proteomes" id="UP000219612">
    <property type="component" value="Unassembled WGS sequence"/>
</dbReference>
<evidence type="ECO:0000256" key="1">
    <source>
        <dbReference type="ARBA" id="ARBA00010641"/>
    </source>
</evidence>
<keyword evidence="3 6" id="KW-0731">Sigma factor</keyword>
<keyword evidence="4 6" id="KW-0238">DNA-binding</keyword>
<evidence type="ECO:0000256" key="6">
    <source>
        <dbReference type="RuleBase" id="RU000716"/>
    </source>
</evidence>
<dbReference type="InterPro" id="IPR000838">
    <property type="entry name" value="RNA_pol_sigma70_ECF_CS"/>
</dbReference>
<evidence type="ECO:0000313" key="9">
    <source>
        <dbReference type="EMBL" id="SNY28888.1"/>
    </source>
</evidence>
<dbReference type="CDD" id="cd06171">
    <property type="entry name" value="Sigma70_r4"/>
    <property type="match status" value="1"/>
</dbReference>
<evidence type="ECO:0000259" key="7">
    <source>
        <dbReference type="Pfam" id="PF04542"/>
    </source>
</evidence>
<dbReference type="InterPro" id="IPR036388">
    <property type="entry name" value="WH-like_DNA-bd_sf"/>
</dbReference>
<dbReference type="InterPro" id="IPR007627">
    <property type="entry name" value="RNA_pol_sigma70_r2"/>
</dbReference>
<reference evidence="10" key="1">
    <citation type="submission" date="2017-09" db="EMBL/GenBank/DDBJ databases">
        <authorList>
            <person name="Varghese N."/>
            <person name="Submissions S."/>
        </authorList>
    </citation>
    <scope>NUCLEOTIDE SEQUENCE [LARGE SCALE GENOMIC DNA]</scope>
    <source>
        <strain evidence="10">CGMCC 4.6857</strain>
    </source>
</reference>
<protein>
    <recommendedName>
        <fullName evidence="6">RNA polymerase sigma factor</fullName>
    </recommendedName>
</protein>
<dbReference type="NCBIfam" id="TIGR02937">
    <property type="entry name" value="sigma70-ECF"/>
    <property type="match status" value="1"/>
</dbReference>
<keyword evidence="10" id="KW-1185">Reference proteome</keyword>
<dbReference type="SUPFAM" id="SSF88946">
    <property type="entry name" value="Sigma2 domain of RNA polymerase sigma factors"/>
    <property type="match status" value="1"/>
</dbReference>
<sequence length="212" mass="23351">MTVVAQRTPVDEEARLNAARASFALAQRHQAGDREAFADIYRIHYPAVLRYMEKRVQKRHLAEDLAQDVFVKALRRLGTFEWRERPIAAWLMTIARNRIADYWKSAGYHLEVLSDTAMDGAASPGGGLMEPTLADDPETTAITTLVREQLFALMHELTAGQAEVLVLRFFDGMSVAEAAAELGIHANACKALQYRAVRALAAAGGKSLAAAR</sequence>
<evidence type="ECO:0000256" key="4">
    <source>
        <dbReference type="ARBA" id="ARBA00023125"/>
    </source>
</evidence>
<comment type="similarity">
    <text evidence="1 6">Belongs to the sigma-70 factor family. ECF subfamily.</text>
</comment>
<organism evidence="9 10">
    <name type="scientific">Paractinoplanes atraurantiacus</name>
    <dbReference type="NCBI Taxonomy" id="1036182"/>
    <lineage>
        <taxon>Bacteria</taxon>
        <taxon>Bacillati</taxon>
        <taxon>Actinomycetota</taxon>
        <taxon>Actinomycetes</taxon>
        <taxon>Micromonosporales</taxon>
        <taxon>Micromonosporaceae</taxon>
        <taxon>Paractinoplanes</taxon>
    </lineage>
</organism>
<dbReference type="InterPro" id="IPR014284">
    <property type="entry name" value="RNA_pol_sigma-70_dom"/>
</dbReference>
<feature type="domain" description="RNA polymerase sigma-70 region 2" evidence="7">
    <location>
        <begin position="40"/>
        <end position="106"/>
    </location>
</feature>
<dbReference type="SUPFAM" id="SSF88659">
    <property type="entry name" value="Sigma3 and sigma4 domains of RNA polymerase sigma factors"/>
    <property type="match status" value="1"/>
</dbReference>
<dbReference type="PANTHER" id="PTHR43133:SF57">
    <property type="entry name" value="RNA POLYMERASE SIGMA-70 FACTOR"/>
    <property type="match status" value="1"/>
</dbReference>
<evidence type="ECO:0000256" key="3">
    <source>
        <dbReference type="ARBA" id="ARBA00023082"/>
    </source>
</evidence>
<evidence type="ECO:0000313" key="10">
    <source>
        <dbReference type="Proteomes" id="UP000219612"/>
    </source>
</evidence>
<dbReference type="InterPro" id="IPR039425">
    <property type="entry name" value="RNA_pol_sigma-70-like"/>
</dbReference>
<feature type="domain" description="RNA polymerase sigma factor 70 region 4 type 2" evidence="8">
    <location>
        <begin position="148"/>
        <end position="200"/>
    </location>
</feature>
<dbReference type="InterPro" id="IPR013324">
    <property type="entry name" value="RNA_pol_sigma_r3/r4-like"/>
</dbReference>
<dbReference type="GO" id="GO:0006950">
    <property type="term" value="P:response to stress"/>
    <property type="evidence" value="ECO:0007669"/>
    <property type="project" value="UniProtKB-ARBA"/>
</dbReference>